<reference evidence="3 4" key="1">
    <citation type="submission" date="2022-01" db="EMBL/GenBank/DDBJ databases">
        <title>Alkalihalobacillus sp. EGI L200015, a novel bacterium isolated from a salt lake sediment.</title>
        <authorList>
            <person name="Gao L."/>
            <person name="Fang B.-Z."/>
            <person name="Li W.-J."/>
        </authorList>
    </citation>
    <scope>NUCLEOTIDE SEQUENCE [LARGE SCALE GENOMIC DNA]</scope>
    <source>
        <strain evidence="3 4">KCTC 12718</strain>
    </source>
</reference>
<proteinExistence type="predicted"/>
<name>A0ABS9H4B6_9BACL</name>
<dbReference type="EMBL" id="JAKIJS010000001">
    <property type="protein sequence ID" value="MCF6138946.1"/>
    <property type="molecule type" value="Genomic_DNA"/>
</dbReference>
<gene>
    <name evidence="3" type="ORF">L2716_14500</name>
</gene>
<dbReference type="Pfam" id="PF00561">
    <property type="entry name" value="Abhydrolase_1"/>
    <property type="match status" value="1"/>
</dbReference>
<dbReference type="Proteomes" id="UP001649381">
    <property type="component" value="Unassembled WGS sequence"/>
</dbReference>
<organism evidence="3 4">
    <name type="scientific">Pseudalkalibacillus berkeleyi</name>
    <dbReference type="NCBI Taxonomy" id="1069813"/>
    <lineage>
        <taxon>Bacteria</taxon>
        <taxon>Bacillati</taxon>
        <taxon>Bacillota</taxon>
        <taxon>Bacilli</taxon>
        <taxon>Bacillales</taxon>
        <taxon>Fictibacillaceae</taxon>
        <taxon>Pseudalkalibacillus</taxon>
    </lineage>
</organism>
<dbReference type="RefSeq" id="WP_236337890.1">
    <property type="nucleotide sequence ID" value="NZ_JAKIJS010000001.1"/>
</dbReference>
<feature type="domain" description="AB hydrolase-1" evidence="2">
    <location>
        <begin position="19"/>
        <end position="147"/>
    </location>
</feature>
<dbReference type="InterPro" id="IPR029058">
    <property type="entry name" value="AB_hydrolase_fold"/>
</dbReference>
<dbReference type="Gene3D" id="3.40.50.1820">
    <property type="entry name" value="alpha/beta hydrolase"/>
    <property type="match status" value="1"/>
</dbReference>
<dbReference type="PANTHER" id="PTHR43798:SF31">
    <property type="entry name" value="AB HYDROLASE SUPERFAMILY PROTEIN YCLE"/>
    <property type="match status" value="1"/>
</dbReference>
<dbReference type="GO" id="GO:0016787">
    <property type="term" value="F:hydrolase activity"/>
    <property type="evidence" value="ECO:0007669"/>
    <property type="project" value="UniProtKB-KW"/>
</dbReference>
<sequence length="252" mass="28613">MTVQNRQLSYFDSGVGTPIIFLHPPGLGKEVFQYQEKLSQSYRIIRYDMCGHGESEGTLQQVTIELLAEELLQLMDELHIAQAVICGYSAGGTVAQHFTLTYPDRVLALVLSGGFPHVTNPWLKAEFQAGMTLLKYSPNLLGKILVTSHGIKQEDRDLLWKTVSSTNHRNWLDFYQASYHYSCSESLSEINAPVLVVYGQYVKHIRTYQKEYETKVKNGKVAIVPHAFHEIPVREWRAFNQLVDTFVSSSVN</sequence>
<dbReference type="InterPro" id="IPR050266">
    <property type="entry name" value="AB_hydrolase_sf"/>
</dbReference>
<accession>A0ABS9H4B6</accession>
<evidence type="ECO:0000256" key="1">
    <source>
        <dbReference type="ARBA" id="ARBA00022801"/>
    </source>
</evidence>
<dbReference type="PRINTS" id="PR00111">
    <property type="entry name" value="ABHYDROLASE"/>
</dbReference>
<dbReference type="InterPro" id="IPR000073">
    <property type="entry name" value="AB_hydrolase_1"/>
</dbReference>
<dbReference type="PANTHER" id="PTHR43798">
    <property type="entry name" value="MONOACYLGLYCEROL LIPASE"/>
    <property type="match status" value="1"/>
</dbReference>
<comment type="caution">
    <text evidence="3">The sequence shown here is derived from an EMBL/GenBank/DDBJ whole genome shotgun (WGS) entry which is preliminary data.</text>
</comment>
<evidence type="ECO:0000259" key="2">
    <source>
        <dbReference type="Pfam" id="PF00561"/>
    </source>
</evidence>
<keyword evidence="1 3" id="KW-0378">Hydrolase</keyword>
<keyword evidence="4" id="KW-1185">Reference proteome</keyword>
<evidence type="ECO:0000313" key="3">
    <source>
        <dbReference type="EMBL" id="MCF6138946.1"/>
    </source>
</evidence>
<evidence type="ECO:0000313" key="4">
    <source>
        <dbReference type="Proteomes" id="UP001649381"/>
    </source>
</evidence>
<dbReference type="SUPFAM" id="SSF53474">
    <property type="entry name" value="alpha/beta-Hydrolases"/>
    <property type="match status" value="1"/>
</dbReference>
<protein>
    <submittedName>
        <fullName evidence="3">Alpha/beta hydrolase</fullName>
    </submittedName>
</protein>